<protein>
    <submittedName>
        <fullName evidence="1">Uncharacterized protein</fullName>
    </submittedName>
</protein>
<proteinExistence type="predicted"/>
<keyword evidence="2" id="KW-1185">Reference proteome</keyword>
<evidence type="ECO:0000313" key="2">
    <source>
        <dbReference type="Proteomes" id="UP000218334"/>
    </source>
</evidence>
<evidence type="ECO:0000313" key="1">
    <source>
        <dbReference type="EMBL" id="PBK73001.1"/>
    </source>
</evidence>
<reference evidence="2" key="1">
    <citation type="journal article" date="2017" name="Nat. Ecol. Evol.">
        <title>Genome expansion and lineage-specific genetic innovations in the forest pathogenic fungi Armillaria.</title>
        <authorList>
            <person name="Sipos G."/>
            <person name="Prasanna A.N."/>
            <person name="Walter M.C."/>
            <person name="O'Connor E."/>
            <person name="Balint B."/>
            <person name="Krizsan K."/>
            <person name="Kiss B."/>
            <person name="Hess J."/>
            <person name="Varga T."/>
            <person name="Slot J."/>
            <person name="Riley R."/>
            <person name="Boka B."/>
            <person name="Rigling D."/>
            <person name="Barry K."/>
            <person name="Lee J."/>
            <person name="Mihaltcheva S."/>
            <person name="LaButti K."/>
            <person name="Lipzen A."/>
            <person name="Waldron R."/>
            <person name="Moloney N.M."/>
            <person name="Sperisen C."/>
            <person name="Kredics L."/>
            <person name="Vagvoelgyi C."/>
            <person name="Patrignani A."/>
            <person name="Fitzpatrick D."/>
            <person name="Nagy I."/>
            <person name="Doyle S."/>
            <person name="Anderson J.B."/>
            <person name="Grigoriev I.V."/>
            <person name="Gueldener U."/>
            <person name="Muensterkoetter M."/>
            <person name="Nagy L.G."/>
        </authorList>
    </citation>
    <scope>NUCLEOTIDE SEQUENCE [LARGE SCALE GENOMIC DNA]</scope>
    <source>
        <strain evidence="2">28-4</strain>
    </source>
</reference>
<name>A0A2H3BQ33_9AGAR</name>
<dbReference type="AlphaFoldDB" id="A0A2H3BQ33"/>
<gene>
    <name evidence="1" type="ORF">ARMSODRAFT_710586</name>
</gene>
<organism evidence="1 2">
    <name type="scientific">Armillaria solidipes</name>
    <dbReference type="NCBI Taxonomy" id="1076256"/>
    <lineage>
        <taxon>Eukaryota</taxon>
        <taxon>Fungi</taxon>
        <taxon>Dikarya</taxon>
        <taxon>Basidiomycota</taxon>
        <taxon>Agaricomycotina</taxon>
        <taxon>Agaricomycetes</taxon>
        <taxon>Agaricomycetidae</taxon>
        <taxon>Agaricales</taxon>
        <taxon>Marasmiineae</taxon>
        <taxon>Physalacriaceae</taxon>
        <taxon>Armillaria</taxon>
    </lineage>
</organism>
<dbReference type="EMBL" id="KZ293421">
    <property type="protein sequence ID" value="PBK73001.1"/>
    <property type="molecule type" value="Genomic_DNA"/>
</dbReference>
<dbReference type="Proteomes" id="UP000218334">
    <property type="component" value="Unassembled WGS sequence"/>
</dbReference>
<sequence>MRINQRPRILASFLQVVNYSFRKIVSGYKTVSGVHGKYMKYAMPYIRFRFIQHLWHKRHFFQYFTACLRFASGERRMFGMYGILDKSRTSSWKHEFSDRIRALSRRHLSVFPQVGPANQFYFSTCRCPVCKGGLATSRGLLGLYPKDATRGGVTMVDHNLVMSRATSPSLERIPFRLLDCQC</sequence>
<accession>A0A2H3BQ33</accession>